<comment type="caution">
    <text evidence="6">The sequence shown here is derived from an EMBL/GenBank/DDBJ whole genome shotgun (WGS) entry which is preliminary data.</text>
</comment>
<feature type="transmembrane region" description="Helical" evidence="5">
    <location>
        <begin position="399"/>
        <end position="421"/>
    </location>
</feature>
<keyword evidence="5" id="KW-0472">Membrane</keyword>
<gene>
    <name evidence="6" type="ORF">CCHLO57077_00010038</name>
</gene>
<keyword evidence="4" id="KW-0560">Oxidoreductase</keyword>
<evidence type="ECO:0000313" key="7">
    <source>
        <dbReference type="Proteomes" id="UP001160390"/>
    </source>
</evidence>
<dbReference type="SUPFAM" id="SSF103473">
    <property type="entry name" value="MFS general substrate transporter"/>
    <property type="match status" value="1"/>
</dbReference>
<feature type="transmembrane region" description="Helical" evidence="5">
    <location>
        <begin position="491"/>
        <end position="510"/>
    </location>
</feature>
<dbReference type="PANTHER" id="PTHR24320">
    <property type="entry name" value="RETINOL DEHYDROGENASE"/>
    <property type="match status" value="1"/>
</dbReference>
<keyword evidence="7" id="KW-1185">Reference proteome</keyword>
<name>A0AA35M598_9HYPO</name>
<evidence type="ECO:0000256" key="1">
    <source>
        <dbReference type="ARBA" id="ARBA00004141"/>
    </source>
</evidence>
<protein>
    <recommendedName>
        <fullName evidence="8">Oxidoreductase</fullName>
    </recommendedName>
</protein>
<keyword evidence="5" id="KW-1133">Transmembrane helix</keyword>
<dbReference type="InterPro" id="IPR036291">
    <property type="entry name" value="NAD(P)-bd_dom_sf"/>
</dbReference>
<feature type="transmembrane region" description="Helical" evidence="5">
    <location>
        <begin position="625"/>
        <end position="649"/>
    </location>
</feature>
<dbReference type="AlphaFoldDB" id="A0AA35M598"/>
<feature type="transmembrane region" description="Helical" evidence="5">
    <location>
        <begin position="558"/>
        <end position="581"/>
    </location>
</feature>
<dbReference type="GO" id="GO:0016020">
    <property type="term" value="C:membrane"/>
    <property type="evidence" value="ECO:0007669"/>
    <property type="project" value="UniProtKB-SubCell"/>
</dbReference>
<dbReference type="Pfam" id="PF07690">
    <property type="entry name" value="MFS_1"/>
    <property type="match status" value="1"/>
</dbReference>
<feature type="transmembrane region" description="Helical" evidence="5">
    <location>
        <begin position="453"/>
        <end position="471"/>
    </location>
</feature>
<keyword evidence="3" id="KW-0521">NADP</keyword>
<evidence type="ECO:0000313" key="6">
    <source>
        <dbReference type="EMBL" id="CAI6090775.1"/>
    </source>
</evidence>
<evidence type="ECO:0000256" key="4">
    <source>
        <dbReference type="ARBA" id="ARBA00023002"/>
    </source>
</evidence>
<feature type="transmembrane region" description="Helical" evidence="5">
    <location>
        <begin position="593"/>
        <end position="613"/>
    </location>
</feature>
<dbReference type="Pfam" id="PF00106">
    <property type="entry name" value="adh_short"/>
    <property type="match status" value="2"/>
</dbReference>
<organism evidence="6 7">
    <name type="scientific">Clonostachys chloroleuca</name>
    <dbReference type="NCBI Taxonomy" id="1926264"/>
    <lineage>
        <taxon>Eukaryota</taxon>
        <taxon>Fungi</taxon>
        <taxon>Dikarya</taxon>
        <taxon>Ascomycota</taxon>
        <taxon>Pezizomycotina</taxon>
        <taxon>Sordariomycetes</taxon>
        <taxon>Hypocreomycetidae</taxon>
        <taxon>Hypocreales</taxon>
        <taxon>Bionectriaceae</taxon>
        <taxon>Clonostachys</taxon>
    </lineage>
</organism>
<proteinExistence type="inferred from homology"/>
<evidence type="ECO:0008006" key="8">
    <source>
        <dbReference type="Google" id="ProtNLM"/>
    </source>
</evidence>
<dbReference type="GO" id="GO:0022857">
    <property type="term" value="F:transmembrane transporter activity"/>
    <property type="evidence" value="ECO:0007669"/>
    <property type="project" value="InterPro"/>
</dbReference>
<keyword evidence="5" id="KW-0812">Transmembrane</keyword>
<evidence type="ECO:0000256" key="2">
    <source>
        <dbReference type="ARBA" id="ARBA00006484"/>
    </source>
</evidence>
<evidence type="ECO:0000256" key="5">
    <source>
        <dbReference type="SAM" id="Phobius"/>
    </source>
</evidence>
<accession>A0AA35M598</accession>
<dbReference type="InterPro" id="IPR011701">
    <property type="entry name" value="MFS"/>
</dbReference>
<reference evidence="6" key="1">
    <citation type="submission" date="2023-01" db="EMBL/GenBank/DDBJ databases">
        <authorList>
            <person name="Piombo E."/>
        </authorList>
    </citation>
    <scope>NUCLEOTIDE SEQUENCE</scope>
</reference>
<sequence>MFGLGSITGSNSAVFDPENDIPSLTGKVILVTGGSSGLGKQSLIYLAWKKPSQLWFTSRTRSEAEETCKDIRKYAPDTAIKPLILDLGSFKSIRSAAQLLLSQINRLDILMLNAGVMGIAPGLTENGYEIQFGINYLGHALLTKLLLPSLQVTASEGHAVRVVILSSYSHWNAPKGGIQFHHLKTTAEQIPTLQRYAQSKLANILLARQLAKEHPEVTFVAVHPGAADTALQAGVTDIGLVERMLNATLNRFLLYQPVETVAKHQVWAATTMNGLINGEYYDPLGLPGKRRPEAIDEDLAEKLWNWTEEELKTFSTLESEASGAENAQQHQNQPIELHETPNTTPPQDPDQVPDGGYGWAVVFACFVHTLWVNAWTGCWGILQAALLRQTLQHSTSSTVSFAGALGIAMGPGLGTSCVWLARIIGARYTSLLGILCYGLGCIASAQAVSNVGALFFTSGVMYGISAGLMYAMCNTLPVQWFTTKLGTANGIIKLGGGIGATVMSIATGFLTEKVGIAWTFRILGLASLASGIPVVFLIKERPTASRSYALDWTIFKQLPFTFSFISGALGVFAIYTPPFFLPYVADAIGLSNAATTGVVACFNACMAMGRIISGVACDKLGTMNMFFLTMALNAVTLSACVIMNFAAFASAVDQSIRIPKATLTEANLPDQSRKVFIVTGGYSGVGFELSKILYRKNGTVYIAGRDPEKGAKAVLALRADCPSSVGRLEFLPLDLADLSSIKVSADLFKSKEDRLHVLTNNAGVMRPPVGSKTKQDHELQMGTNCIGPLMFTMQLLPLLQATAAVEPEGTVRVTWASSVFTDLIAPRFGVELGSDGSPKVHDKRTVDYGQSKAGNALISSEFARRYKSDGIVSVAWNPGNLRTDLLRHFHPVERFITWILGHDAIHGAHTELYAGWSSDITPEHTGSYIKPWGRLSRPRSDIETAYVGGLEGGGSVAEVFWNWCETQAKAHL</sequence>
<dbReference type="PANTHER" id="PTHR24320:SF282">
    <property type="entry name" value="WW DOMAIN-CONTAINING OXIDOREDUCTASE"/>
    <property type="match status" value="1"/>
</dbReference>
<dbReference type="Gene3D" id="1.20.1250.20">
    <property type="entry name" value="MFS general substrate transporter like domains"/>
    <property type="match status" value="1"/>
</dbReference>
<dbReference type="Gene3D" id="3.40.50.720">
    <property type="entry name" value="NAD(P)-binding Rossmann-like Domain"/>
    <property type="match status" value="2"/>
</dbReference>
<dbReference type="SUPFAM" id="SSF51735">
    <property type="entry name" value="NAD(P)-binding Rossmann-fold domains"/>
    <property type="match status" value="2"/>
</dbReference>
<evidence type="ECO:0000256" key="3">
    <source>
        <dbReference type="ARBA" id="ARBA00022857"/>
    </source>
</evidence>
<dbReference type="EMBL" id="CABFNP030001042">
    <property type="protein sequence ID" value="CAI6090775.1"/>
    <property type="molecule type" value="Genomic_DNA"/>
</dbReference>
<dbReference type="GO" id="GO:0016491">
    <property type="term" value="F:oxidoreductase activity"/>
    <property type="evidence" value="ECO:0007669"/>
    <property type="project" value="UniProtKB-KW"/>
</dbReference>
<dbReference type="InterPro" id="IPR036259">
    <property type="entry name" value="MFS_trans_sf"/>
</dbReference>
<dbReference type="InterPro" id="IPR002347">
    <property type="entry name" value="SDR_fam"/>
</dbReference>
<feature type="transmembrane region" description="Helical" evidence="5">
    <location>
        <begin position="428"/>
        <end position="447"/>
    </location>
</feature>
<dbReference type="PRINTS" id="PR00081">
    <property type="entry name" value="GDHRDH"/>
</dbReference>
<dbReference type="Proteomes" id="UP001160390">
    <property type="component" value="Unassembled WGS sequence"/>
</dbReference>
<feature type="transmembrane region" description="Helical" evidence="5">
    <location>
        <begin position="516"/>
        <end position="538"/>
    </location>
</feature>
<comment type="subcellular location">
    <subcellularLocation>
        <location evidence="1">Membrane</location>
        <topology evidence="1">Multi-pass membrane protein</topology>
    </subcellularLocation>
</comment>
<comment type="similarity">
    <text evidence="2">Belongs to the short-chain dehydrogenases/reductases (SDR) family.</text>
</comment>